<dbReference type="FunFam" id="3.20.20.100:FF:000004">
    <property type="entry name" value="Oxidoreductase, aldo/keto reductase"/>
    <property type="match status" value="1"/>
</dbReference>
<dbReference type="GO" id="GO:0016491">
    <property type="term" value="F:oxidoreductase activity"/>
    <property type="evidence" value="ECO:0007669"/>
    <property type="project" value="UniProtKB-KW"/>
</dbReference>
<dbReference type="PANTHER" id="PTHR43364:SF4">
    <property type="entry name" value="NAD(P)-LINKED OXIDOREDUCTASE SUPERFAMILY PROTEIN"/>
    <property type="match status" value="1"/>
</dbReference>
<dbReference type="Proteomes" id="UP000032254">
    <property type="component" value="Unassembled WGS sequence"/>
</dbReference>
<evidence type="ECO:0000313" key="5">
    <source>
        <dbReference type="Proteomes" id="UP000032254"/>
    </source>
</evidence>
<dbReference type="AlphaFoldDB" id="A0A0D0XA43"/>
<dbReference type="OrthoDB" id="3170516at2"/>
<sequence length="341" mass="37384">MRYRRLGGTGVEVSTLCLGTMMFGAWGNTDEKECHRIVAEALDAGVNLVDTADVYAHGETEEIVGRALRGRRDDVVLATKFHEPMGADRNRRGNSRRWITQAVEDSLRRLGTDWIDVYQVHRPDPRTDVDETLGALSDLVRQGKVRLIGTSAFPAEQIVEAQWVAQQRQRERFTTEQLAYSILARGAEAGVLPTCERHRLGVMVFSPLNGGWLTGKYRAGSVPADSRAGRNGDHFDFRDAAARDRKLDLVGELDALARESGLTLIELALGFVLSHPAVTSAVIGPRTLEQLRSQLGAGQLDGLPADVLDRIDALVPPGHNVNPADAGYQPPALTDPALRRR</sequence>
<dbReference type="PRINTS" id="PR00069">
    <property type="entry name" value="ALDKETRDTASE"/>
</dbReference>
<dbReference type="GO" id="GO:0005829">
    <property type="term" value="C:cytosol"/>
    <property type="evidence" value="ECO:0007669"/>
    <property type="project" value="TreeGrafter"/>
</dbReference>
<keyword evidence="1" id="KW-0560">Oxidoreductase</keyword>
<reference evidence="4 5" key="1">
    <citation type="submission" date="2015-01" db="EMBL/GenBank/DDBJ databases">
        <title>Sequencing and annotation of Micromonospora carbonacea strain JXNU-1 genome.</title>
        <authorList>
            <person name="Long Z."/>
            <person name="Huang Y."/>
            <person name="Jiang Y."/>
        </authorList>
    </citation>
    <scope>NUCLEOTIDE SEQUENCE [LARGE SCALE GENOMIC DNA]</scope>
    <source>
        <strain evidence="4 5">JXNU-1</strain>
    </source>
</reference>
<dbReference type="RefSeq" id="WP_043963170.1">
    <property type="nucleotide sequence ID" value="NZ_CBDRIS010000042.1"/>
</dbReference>
<dbReference type="InterPro" id="IPR050523">
    <property type="entry name" value="AKR_Detox_Biosynth"/>
</dbReference>
<dbReference type="SUPFAM" id="SSF51430">
    <property type="entry name" value="NAD(P)-linked oxidoreductase"/>
    <property type="match status" value="1"/>
</dbReference>
<evidence type="ECO:0000256" key="2">
    <source>
        <dbReference type="SAM" id="MobiDB-lite"/>
    </source>
</evidence>
<protein>
    <submittedName>
        <fullName evidence="4">Aldo/keto reductase</fullName>
    </submittedName>
</protein>
<feature type="region of interest" description="Disordered" evidence="2">
    <location>
        <begin position="319"/>
        <end position="341"/>
    </location>
</feature>
<dbReference type="Pfam" id="PF00248">
    <property type="entry name" value="Aldo_ket_red"/>
    <property type="match status" value="1"/>
</dbReference>
<dbReference type="PANTHER" id="PTHR43364">
    <property type="entry name" value="NADH-SPECIFIC METHYLGLYOXAL REDUCTASE-RELATED"/>
    <property type="match status" value="1"/>
</dbReference>
<organism evidence="4 5">
    <name type="scientific">Micromonospora haikouensis</name>
    <dbReference type="NCBI Taxonomy" id="686309"/>
    <lineage>
        <taxon>Bacteria</taxon>
        <taxon>Bacillati</taxon>
        <taxon>Actinomycetota</taxon>
        <taxon>Actinomycetes</taxon>
        <taxon>Micromonosporales</taxon>
        <taxon>Micromonosporaceae</taxon>
        <taxon>Micromonospora</taxon>
    </lineage>
</organism>
<dbReference type="InterPro" id="IPR023210">
    <property type="entry name" value="NADP_OxRdtase_dom"/>
</dbReference>
<dbReference type="GeneID" id="301305247"/>
<dbReference type="Gene3D" id="3.20.20.100">
    <property type="entry name" value="NADP-dependent oxidoreductase domain"/>
    <property type="match status" value="1"/>
</dbReference>
<evidence type="ECO:0000256" key="1">
    <source>
        <dbReference type="ARBA" id="ARBA00023002"/>
    </source>
</evidence>
<keyword evidence="5" id="KW-1185">Reference proteome</keyword>
<feature type="domain" description="NADP-dependent oxidoreductase" evidence="3">
    <location>
        <begin position="16"/>
        <end position="314"/>
    </location>
</feature>
<evidence type="ECO:0000313" key="4">
    <source>
        <dbReference type="EMBL" id="KIR66285.1"/>
    </source>
</evidence>
<gene>
    <name evidence="4" type="ORF">TK50_14130</name>
</gene>
<evidence type="ECO:0000259" key="3">
    <source>
        <dbReference type="Pfam" id="PF00248"/>
    </source>
</evidence>
<dbReference type="PATRIC" id="fig|47853.6.peg.2983"/>
<dbReference type="EMBL" id="JXSX01000001">
    <property type="protein sequence ID" value="KIR66285.1"/>
    <property type="molecule type" value="Genomic_DNA"/>
</dbReference>
<name>A0A0D0XA43_9ACTN</name>
<dbReference type="InterPro" id="IPR020471">
    <property type="entry name" value="AKR"/>
</dbReference>
<comment type="caution">
    <text evidence="4">The sequence shown here is derived from an EMBL/GenBank/DDBJ whole genome shotgun (WGS) entry which is preliminary data.</text>
</comment>
<proteinExistence type="predicted"/>
<accession>A0A0D0XA43</accession>
<dbReference type="InterPro" id="IPR036812">
    <property type="entry name" value="NAD(P)_OxRdtase_dom_sf"/>
</dbReference>